<dbReference type="eggNOG" id="COG0802">
    <property type="taxonomic scope" value="Bacteria"/>
</dbReference>
<dbReference type="Gene3D" id="3.40.50.300">
    <property type="entry name" value="P-loop containing nucleotide triphosphate hydrolases"/>
    <property type="match status" value="1"/>
</dbReference>
<evidence type="ECO:0000256" key="6">
    <source>
        <dbReference type="ARBA" id="ARBA00022723"/>
    </source>
</evidence>
<evidence type="ECO:0000256" key="5">
    <source>
        <dbReference type="ARBA" id="ARBA00022694"/>
    </source>
</evidence>
<comment type="subcellular location">
    <subcellularLocation>
        <location evidence="1">Cytoplasm</location>
    </subcellularLocation>
</comment>
<proteinExistence type="inferred from homology"/>
<dbReference type="GO" id="GO:0005524">
    <property type="term" value="F:ATP binding"/>
    <property type="evidence" value="ECO:0007669"/>
    <property type="project" value="UniProtKB-KW"/>
</dbReference>
<keyword evidence="12" id="KW-1185">Reference proteome</keyword>
<dbReference type="Proteomes" id="UP000004978">
    <property type="component" value="Unassembled WGS sequence"/>
</dbReference>
<evidence type="ECO:0000313" key="11">
    <source>
        <dbReference type="EMBL" id="EGV00217.1"/>
    </source>
</evidence>
<keyword evidence="7" id="KW-0547">Nucleotide-binding</keyword>
<keyword evidence="11" id="KW-0808">Transferase</keyword>
<dbReference type="Pfam" id="PF02367">
    <property type="entry name" value="TsaE"/>
    <property type="match status" value="1"/>
</dbReference>
<evidence type="ECO:0000256" key="3">
    <source>
        <dbReference type="ARBA" id="ARBA00019010"/>
    </source>
</evidence>
<accession>F9UKL2</accession>
<keyword evidence="4" id="KW-0963">Cytoplasm</keyword>
<dbReference type="PANTHER" id="PTHR33540">
    <property type="entry name" value="TRNA THREONYLCARBAMOYLADENOSINE BIOSYNTHESIS PROTEIN TSAE"/>
    <property type="match status" value="1"/>
</dbReference>
<keyword evidence="9" id="KW-0460">Magnesium</keyword>
<evidence type="ECO:0000256" key="7">
    <source>
        <dbReference type="ARBA" id="ARBA00022741"/>
    </source>
</evidence>
<dbReference type="GO" id="GO:0046872">
    <property type="term" value="F:metal ion binding"/>
    <property type="evidence" value="ECO:0007669"/>
    <property type="project" value="UniProtKB-KW"/>
</dbReference>
<comment type="similarity">
    <text evidence="2">Belongs to the TsaE family.</text>
</comment>
<dbReference type="GO" id="GO:0002949">
    <property type="term" value="P:tRNA threonylcarbamoyladenosine modification"/>
    <property type="evidence" value="ECO:0007669"/>
    <property type="project" value="InterPro"/>
</dbReference>
<evidence type="ECO:0000256" key="8">
    <source>
        <dbReference type="ARBA" id="ARBA00022840"/>
    </source>
</evidence>
<dbReference type="GO" id="GO:0016301">
    <property type="term" value="F:kinase activity"/>
    <property type="evidence" value="ECO:0007669"/>
    <property type="project" value="UniProtKB-KW"/>
</dbReference>
<dbReference type="STRING" id="1037410.MCSF7_02126"/>
<evidence type="ECO:0000256" key="1">
    <source>
        <dbReference type="ARBA" id="ARBA00004496"/>
    </source>
</evidence>
<dbReference type="EMBL" id="AFXA01000011">
    <property type="protein sequence ID" value="EGV00217.1"/>
    <property type="molecule type" value="Genomic_DNA"/>
</dbReference>
<keyword evidence="11" id="KW-0418">Kinase</keyword>
<dbReference type="SUPFAM" id="SSF52540">
    <property type="entry name" value="P-loop containing nucleoside triphosphate hydrolases"/>
    <property type="match status" value="1"/>
</dbReference>
<evidence type="ECO:0000256" key="10">
    <source>
        <dbReference type="ARBA" id="ARBA00032441"/>
    </source>
</evidence>
<protein>
    <recommendedName>
        <fullName evidence="3">tRNA threonylcarbamoyladenosine biosynthesis protein TsaE</fullName>
    </recommendedName>
    <alternativeName>
        <fullName evidence="10">t(6)A37 threonylcarbamoyladenosine biosynthesis protein TsaE</fullName>
    </alternativeName>
</protein>
<name>F9UKL2_9BACT</name>
<evidence type="ECO:0000256" key="9">
    <source>
        <dbReference type="ARBA" id="ARBA00022842"/>
    </source>
</evidence>
<dbReference type="InterPro" id="IPR027417">
    <property type="entry name" value="P-loop_NTPase"/>
</dbReference>
<gene>
    <name evidence="11" type="ORF">MCSF7_02126</name>
</gene>
<keyword evidence="5" id="KW-0819">tRNA processing</keyword>
<dbReference type="GO" id="GO:0005737">
    <property type="term" value="C:cytoplasm"/>
    <property type="evidence" value="ECO:0007669"/>
    <property type="project" value="UniProtKB-SubCell"/>
</dbReference>
<evidence type="ECO:0000313" key="12">
    <source>
        <dbReference type="Proteomes" id="UP000004978"/>
    </source>
</evidence>
<evidence type="ECO:0000256" key="4">
    <source>
        <dbReference type="ARBA" id="ARBA00022490"/>
    </source>
</evidence>
<organism evidence="11 12">
    <name type="scientific">Mycoplasmopsis columbina SF7</name>
    <dbReference type="NCBI Taxonomy" id="1037410"/>
    <lineage>
        <taxon>Bacteria</taxon>
        <taxon>Bacillati</taxon>
        <taxon>Mycoplasmatota</taxon>
        <taxon>Mycoplasmoidales</taxon>
        <taxon>Metamycoplasmataceae</taxon>
        <taxon>Mycoplasmopsis</taxon>
    </lineage>
</organism>
<keyword evidence="8" id="KW-0067">ATP-binding</keyword>
<reference evidence="11 12" key="1">
    <citation type="journal article" date="2013" name="Genome Announc.">
        <title>Genome Sequence of Mycoplasma columbinum Strain SF7.</title>
        <authorList>
            <person name="Guo Z."/>
            <person name="Xu X."/>
            <person name="Zheng Q."/>
            <person name="Li T."/>
            <person name="Kuang S."/>
            <person name="Zhang Z."/>
            <person name="Chen Y."/>
            <person name="Lu X."/>
            <person name="Zhou R."/>
            <person name="Bi D."/>
            <person name="Jin H."/>
        </authorList>
    </citation>
    <scope>NUCLEOTIDE SEQUENCE [LARGE SCALE GENOMIC DNA]</scope>
    <source>
        <strain evidence="11 12">SF7</strain>
    </source>
</reference>
<keyword evidence="6" id="KW-0479">Metal-binding</keyword>
<evidence type="ECO:0000256" key="2">
    <source>
        <dbReference type="ARBA" id="ARBA00007599"/>
    </source>
</evidence>
<dbReference type="NCBIfam" id="TIGR00150">
    <property type="entry name" value="T6A_YjeE"/>
    <property type="match status" value="1"/>
</dbReference>
<sequence>MEKIFITKNLNELENVVNYILTNLTVSKMILLNGELGSGKTALVKVLAKLIGIKDTIVSPTFNYMKIYEGLIHIDAYNLTEDLSEFEDYFDDNIVAIEWPEKIKIYNNNYLNVFVSVNSKGEHIYKIVKYEKDA</sequence>
<dbReference type="AlphaFoldDB" id="F9UKL2"/>
<dbReference type="RefSeq" id="WP_006608830.1">
    <property type="nucleotide sequence ID" value="NZ_AFXA01000011.1"/>
</dbReference>
<dbReference type="PANTHER" id="PTHR33540:SF2">
    <property type="entry name" value="TRNA THREONYLCARBAMOYLADENOSINE BIOSYNTHESIS PROTEIN TSAE"/>
    <property type="match status" value="1"/>
</dbReference>
<dbReference type="InterPro" id="IPR003442">
    <property type="entry name" value="T6A_TsaE"/>
</dbReference>
<comment type="caution">
    <text evidence="11">The sequence shown here is derived from an EMBL/GenBank/DDBJ whole genome shotgun (WGS) entry which is preliminary data.</text>
</comment>